<organism evidence="8 9">
    <name type="scientific">Microcella putealis</name>
    <dbReference type="NCBI Taxonomy" id="337005"/>
    <lineage>
        <taxon>Bacteria</taxon>
        <taxon>Bacillati</taxon>
        <taxon>Actinomycetota</taxon>
        <taxon>Actinomycetes</taxon>
        <taxon>Micrococcales</taxon>
        <taxon>Microbacteriaceae</taxon>
        <taxon>Microcella</taxon>
    </lineage>
</organism>
<evidence type="ECO:0000313" key="9">
    <source>
        <dbReference type="Proteomes" id="UP000293519"/>
    </source>
</evidence>
<keyword evidence="2" id="KW-0805">Transcription regulation</keyword>
<dbReference type="GO" id="GO:0016987">
    <property type="term" value="F:sigma factor activity"/>
    <property type="evidence" value="ECO:0007669"/>
    <property type="project" value="UniProtKB-KW"/>
</dbReference>
<sequence>MGSRRRDAEASDDLLIARARDRDQSAFGMLYERHREAALRAARGFRGIDSDDLVNEAFIRIYACLAKGRGPNGAFRPYLYRTIRNVALDWLRRPSEIAMDEEHLTECIDDGGASPDASHHVEAALERSLTVRAFRSLPERWQTVLWYTEVEGLDPHEVAPLLGLKPNAVAALAYRARDGLRSAWLTAHVESAGLDGECRWVAAHVAQSARHTLAPADRARRDHHLAQCARCAVIVEEVDDVGARLALVLLPLFLGAGAATAFASTPSSADMALPGDLSPIAPAVPEPGISNVPLETGFSFASAVAPVASAPAVTAGTTSALGVVSASVIAPVLIAGGLLGGVAAAPLFTDAAANGGTTVSAQSDASGGTADRTDGAPRDERPTAVIDPGTVPRDTLDGWVRGVDASDTVEVTLEAEQTALAAPPSSLETAVAREVDAVQDVVGGVIDTVTGGAPPAGHTAPGGVLGADLEFDILGTATPGATVSAQAAGQVYATATVAADGTFRLAVTALPDGVQNLDVVQVVDRSYLQRLLPGVGGVLDGLLGGVDRLIDGLITPVSLATTSIAGVSIATGE</sequence>
<feature type="domain" description="RNA polymerase sigma-70 region 2" evidence="7">
    <location>
        <begin position="30"/>
        <end position="93"/>
    </location>
</feature>
<keyword evidence="4" id="KW-0238">DNA-binding</keyword>
<feature type="compositionally biased region" description="Basic and acidic residues" evidence="6">
    <location>
        <begin position="371"/>
        <end position="382"/>
    </location>
</feature>
<dbReference type="GO" id="GO:0005975">
    <property type="term" value="P:carbohydrate metabolic process"/>
    <property type="evidence" value="ECO:0007669"/>
    <property type="project" value="UniProtKB-ARBA"/>
</dbReference>
<evidence type="ECO:0000256" key="6">
    <source>
        <dbReference type="SAM" id="MobiDB-lite"/>
    </source>
</evidence>
<dbReference type="GO" id="GO:0006352">
    <property type="term" value="P:DNA-templated transcription initiation"/>
    <property type="evidence" value="ECO:0007669"/>
    <property type="project" value="InterPro"/>
</dbReference>
<dbReference type="PANTHER" id="PTHR43133:SF8">
    <property type="entry name" value="RNA POLYMERASE SIGMA FACTOR HI_1459-RELATED"/>
    <property type="match status" value="1"/>
</dbReference>
<dbReference type="Gene3D" id="2.60.40.10">
    <property type="entry name" value="Immunoglobulins"/>
    <property type="match status" value="1"/>
</dbReference>
<evidence type="ECO:0000256" key="2">
    <source>
        <dbReference type="ARBA" id="ARBA00023015"/>
    </source>
</evidence>
<keyword evidence="5" id="KW-0804">Transcription</keyword>
<dbReference type="AlphaFoldDB" id="A0A4Q7LP49"/>
<dbReference type="GO" id="GO:0003677">
    <property type="term" value="F:DNA binding"/>
    <property type="evidence" value="ECO:0007669"/>
    <property type="project" value="UniProtKB-KW"/>
</dbReference>
<dbReference type="SUPFAM" id="SSF88659">
    <property type="entry name" value="Sigma3 and sigma4 domains of RNA polymerase sigma factors"/>
    <property type="match status" value="1"/>
</dbReference>
<keyword evidence="3" id="KW-0731">Sigma factor</keyword>
<evidence type="ECO:0000256" key="3">
    <source>
        <dbReference type="ARBA" id="ARBA00023082"/>
    </source>
</evidence>
<evidence type="ECO:0000256" key="1">
    <source>
        <dbReference type="ARBA" id="ARBA00010641"/>
    </source>
</evidence>
<keyword evidence="9" id="KW-1185">Reference proteome</keyword>
<dbReference type="PANTHER" id="PTHR43133">
    <property type="entry name" value="RNA POLYMERASE ECF-TYPE SIGMA FACTO"/>
    <property type="match status" value="1"/>
</dbReference>
<dbReference type="Pfam" id="PF04542">
    <property type="entry name" value="Sigma70_r2"/>
    <property type="match status" value="1"/>
</dbReference>
<evidence type="ECO:0000259" key="7">
    <source>
        <dbReference type="Pfam" id="PF04542"/>
    </source>
</evidence>
<dbReference type="InterPro" id="IPR036388">
    <property type="entry name" value="WH-like_DNA-bd_sf"/>
</dbReference>
<evidence type="ECO:0000256" key="5">
    <source>
        <dbReference type="ARBA" id="ARBA00023163"/>
    </source>
</evidence>
<gene>
    <name evidence="8" type="ORF">EV141_1555</name>
</gene>
<dbReference type="InterPro" id="IPR013324">
    <property type="entry name" value="RNA_pol_sigma_r3/r4-like"/>
</dbReference>
<reference evidence="8 9" key="1">
    <citation type="journal article" date="2015" name="Stand. Genomic Sci.">
        <title>Genomic Encyclopedia of Bacterial and Archaeal Type Strains, Phase III: the genomes of soil and plant-associated and newly described type strains.</title>
        <authorList>
            <person name="Whitman W.B."/>
            <person name="Woyke T."/>
            <person name="Klenk H.P."/>
            <person name="Zhou Y."/>
            <person name="Lilburn T.G."/>
            <person name="Beck B.J."/>
            <person name="De Vos P."/>
            <person name="Vandamme P."/>
            <person name="Eisen J.A."/>
            <person name="Garrity G."/>
            <person name="Hugenholtz P."/>
            <person name="Kyrpides N.C."/>
        </authorList>
    </citation>
    <scope>NUCLEOTIDE SEQUENCE [LARGE SCALE GENOMIC DNA]</scope>
    <source>
        <strain evidence="8 9">CV2</strain>
    </source>
</reference>
<dbReference type="InterPro" id="IPR013325">
    <property type="entry name" value="RNA_pol_sigma_r2"/>
</dbReference>
<dbReference type="Gene3D" id="1.10.1740.10">
    <property type="match status" value="1"/>
</dbReference>
<evidence type="ECO:0000256" key="4">
    <source>
        <dbReference type="ARBA" id="ARBA00023125"/>
    </source>
</evidence>
<dbReference type="InterPro" id="IPR039425">
    <property type="entry name" value="RNA_pol_sigma-70-like"/>
</dbReference>
<protein>
    <submittedName>
        <fullName evidence="8">RNA polymerase sigma factor (Sigma-70 family)</fullName>
    </submittedName>
</protein>
<dbReference type="Gene3D" id="1.10.10.10">
    <property type="entry name" value="Winged helix-like DNA-binding domain superfamily/Winged helix DNA-binding domain"/>
    <property type="match status" value="1"/>
</dbReference>
<dbReference type="SUPFAM" id="SSF88946">
    <property type="entry name" value="Sigma2 domain of RNA polymerase sigma factors"/>
    <property type="match status" value="1"/>
</dbReference>
<feature type="region of interest" description="Disordered" evidence="6">
    <location>
        <begin position="358"/>
        <end position="398"/>
    </location>
</feature>
<comment type="similarity">
    <text evidence="1">Belongs to the sigma-70 factor family. ECF subfamily.</text>
</comment>
<dbReference type="InterPro" id="IPR007627">
    <property type="entry name" value="RNA_pol_sigma70_r2"/>
</dbReference>
<dbReference type="EMBL" id="SGWW01000003">
    <property type="protein sequence ID" value="RZS56103.1"/>
    <property type="molecule type" value="Genomic_DNA"/>
</dbReference>
<proteinExistence type="inferred from homology"/>
<dbReference type="RefSeq" id="WP_185740152.1">
    <property type="nucleotide sequence ID" value="NZ_SGWW01000003.1"/>
</dbReference>
<dbReference type="InterPro" id="IPR013783">
    <property type="entry name" value="Ig-like_fold"/>
</dbReference>
<accession>A0A4Q7LP49</accession>
<dbReference type="InterPro" id="IPR014284">
    <property type="entry name" value="RNA_pol_sigma-70_dom"/>
</dbReference>
<comment type="caution">
    <text evidence="8">The sequence shown here is derived from an EMBL/GenBank/DDBJ whole genome shotgun (WGS) entry which is preliminary data.</text>
</comment>
<name>A0A4Q7LP49_9MICO</name>
<dbReference type="Proteomes" id="UP000293519">
    <property type="component" value="Unassembled WGS sequence"/>
</dbReference>
<dbReference type="NCBIfam" id="TIGR02937">
    <property type="entry name" value="sigma70-ECF"/>
    <property type="match status" value="1"/>
</dbReference>
<evidence type="ECO:0000313" key="8">
    <source>
        <dbReference type="EMBL" id="RZS56103.1"/>
    </source>
</evidence>